<evidence type="ECO:0000313" key="2">
    <source>
        <dbReference type="Proteomes" id="UP000670092"/>
    </source>
</evidence>
<dbReference type="VEuPathDB" id="FungiDB:I7I52_10406"/>
<gene>
    <name evidence="1" type="ORF">I7I52_10406</name>
</gene>
<accession>A0A8H7YZ98</accession>
<evidence type="ECO:0000313" key="1">
    <source>
        <dbReference type="EMBL" id="KAG5299931.1"/>
    </source>
</evidence>
<dbReference type="EMBL" id="JAEVHI010000002">
    <property type="protein sequence ID" value="KAG5299931.1"/>
    <property type="molecule type" value="Genomic_DNA"/>
</dbReference>
<name>A0A8H7YZ98_AJECA</name>
<protein>
    <submittedName>
        <fullName evidence="1">CCCH zinc finger and RRM domain-containing protein</fullName>
    </submittedName>
</protein>
<dbReference type="OrthoDB" id="443401at2759"/>
<organism evidence="1 2">
    <name type="scientific">Ajellomyces capsulatus</name>
    <name type="common">Darling's disease fungus</name>
    <name type="synonym">Histoplasma capsulatum</name>
    <dbReference type="NCBI Taxonomy" id="5037"/>
    <lineage>
        <taxon>Eukaryota</taxon>
        <taxon>Fungi</taxon>
        <taxon>Dikarya</taxon>
        <taxon>Ascomycota</taxon>
        <taxon>Pezizomycotina</taxon>
        <taxon>Eurotiomycetes</taxon>
        <taxon>Eurotiomycetidae</taxon>
        <taxon>Onygenales</taxon>
        <taxon>Ajellomycetaceae</taxon>
        <taxon>Histoplasma</taxon>
    </lineage>
</organism>
<dbReference type="AlphaFoldDB" id="A0A8H7YZ98"/>
<sequence length="91" mass="9753">MYGPTDIPSVGKVEFSWVANNSSSASGTRDNSVSAPPLLQHQGYAAKKGDEIVHIGDNGTSHETDSMMLRKDAGGQHEVDYDVAEMDDAWA</sequence>
<dbReference type="Proteomes" id="UP000670092">
    <property type="component" value="Unassembled WGS sequence"/>
</dbReference>
<proteinExistence type="predicted"/>
<reference evidence="1 2" key="1">
    <citation type="submission" date="2021-01" db="EMBL/GenBank/DDBJ databases">
        <title>Chromosome-level genome assembly of a human fungal pathogen reveals clustering of transcriptionally co-regulated genes.</title>
        <authorList>
            <person name="Voorhies M."/>
            <person name="Cohen S."/>
            <person name="Shea T.P."/>
            <person name="Petrus S."/>
            <person name="Munoz J.F."/>
            <person name="Poplawski S."/>
            <person name="Goldman W.E."/>
            <person name="Michael T."/>
            <person name="Cuomo C.A."/>
            <person name="Sil A."/>
            <person name="Beyhan S."/>
        </authorList>
    </citation>
    <scope>NUCLEOTIDE SEQUENCE [LARGE SCALE GENOMIC DNA]</scope>
    <source>
        <strain evidence="1 2">G184AR</strain>
    </source>
</reference>
<comment type="caution">
    <text evidence="1">The sequence shown here is derived from an EMBL/GenBank/DDBJ whole genome shotgun (WGS) entry which is preliminary data.</text>
</comment>